<accession>A0A3A4B4Z6</accession>
<evidence type="ECO:0000256" key="6">
    <source>
        <dbReference type="SAM" id="Phobius"/>
    </source>
</evidence>
<sequence>MAYHRAPDGTPPVDWLPLIADVLLREASLTVPPLRPGDPRRLGDYELLGVLGEGGQGVVYQGRAPSGELVAVKVLRGPVDEPLRERLRRELSAVRRVAMFCTAQVLDARTDDARPYVVSEYVAGPSLQQRVREQGPLTGGALERLAVGTASALAAIHAAGIVHRDFKPANVILGPDGPRVVDFGIARPVDTETATTGVVGTPAYLAPEQLNGQALPASDVFAWAGTMVFAATGRPAFPEREIPFLLHRIVTGEPDLSGVPESWLPLLRACLAKDPAARPTSQNLMVRLVNPAAEAVPTAHLTAPAERPEAARRGPRRAPALAAAGTALAVLAALLIWIVSRPDDPSGAKRPGTAGGTTTTSQPPAPGQTQGGQAGGPSSTARPQGDEFGHDERAEVPLPASWNGNWGGLIRGRVSGDDWSGEMGAGFSAGARLAEVVIFDEASPSEYECFTGNSAVTKADESTVELTLHCGDPKDDRVKVRARITRLSEDEARVRLRSPAYEADGYLRK</sequence>
<dbReference type="InterPro" id="IPR000719">
    <property type="entry name" value="Prot_kinase_dom"/>
</dbReference>
<keyword evidence="9" id="KW-1185">Reference proteome</keyword>
<dbReference type="PROSITE" id="PS00108">
    <property type="entry name" value="PROTEIN_KINASE_ST"/>
    <property type="match status" value="1"/>
</dbReference>
<dbReference type="Pfam" id="PF00069">
    <property type="entry name" value="Pkinase"/>
    <property type="match status" value="1"/>
</dbReference>
<feature type="domain" description="Protein kinase" evidence="7">
    <location>
        <begin position="45"/>
        <end position="293"/>
    </location>
</feature>
<dbReference type="GO" id="GO:0005524">
    <property type="term" value="F:ATP binding"/>
    <property type="evidence" value="ECO:0007669"/>
    <property type="project" value="UniProtKB-KW"/>
</dbReference>
<keyword evidence="6" id="KW-1133">Transmembrane helix</keyword>
<evidence type="ECO:0000256" key="2">
    <source>
        <dbReference type="ARBA" id="ARBA00022741"/>
    </source>
</evidence>
<keyword evidence="2" id="KW-0547">Nucleotide-binding</keyword>
<dbReference type="PANTHER" id="PTHR43289">
    <property type="entry name" value="MITOGEN-ACTIVATED PROTEIN KINASE KINASE KINASE 20-RELATED"/>
    <property type="match status" value="1"/>
</dbReference>
<keyword evidence="4" id="KW-0067">ATP-binding</keyword>
<reference evidence="8 9" key="1">
    <citation type="submission" date="2018-09" db="EMBL/GenBank/DDBJ databases">
        <title>YIM 75507 draft genome.</title>
        <authorList>
            <person name="Tang S."/>
            <person name="Feng Y."/>
        </authorList>
    </citation>
    <scope>NUCLEOTIDE SEQUENCE [LARGE SCALE GENOMIC DNA]</scope>
    <source>
        <strain evidence="8 9">YIM 75507</strain>
    </source>
</reference>
<evidence type="ECO:0000259" key="7">
    <source>
        <dbReference type="PROSITE" id="PS50011"/>
    </source>
</evidence>
<evidence type="ECO:0000313" key="8">
    <source>
        <dbReference type="EMBL" id="RJL26622.1"/>
    </source>
</evidence>
<keyword evidence="8" id="KW-0723">Serine/threonine-protein kinase</keyword>
<dbReference type="SUPFAM" id="SSF56112">
    <property type="entry name" value="Protein kinase-like (PK-like)"/>
    <property type="match status" value="1"/>
</dbReference>
<feature type="region of interest" description="Disordered" evidence="5">
    <location>
        <begin position="344"/>
        <end position="391"/>
    </location>
</feature>
<name>A0A3A4B4Z6_9ACTN</name>
<dbReference type="PANTHER" id="PTHR43289:SF34">
    <property type="entry name" value="SERINE_THREONINE-PROTEIN KINASE YBDM-RELATED"/>
    <property type="match status" value="1"/>
</dbReference>
<dbReference type="AlphaFoldDB" id="A0A3A4B4Z6"/>
<dbReference type="EMBL" id="QZEY01000012">
    <property type="protein sequence ID" value="RJL26622.1"/>
    <property type="molecule type" value="Genomic_DNA"/>
</dbReference>
<evidence type="ECO:0000256" key="5">
    <source>
        <dbReference type="SAM" id="MobiDB-lite"/>
    </source>
</evidence>
<keyword evidence="1" id="KW-0808">Transferase</keyword>
<keyword evidence="6" id="KW-0472">Membrane</keyword>
<dbReference type="OrthoDB" id="3915799at2"/>
<keyword evidence="6" id="KW-0812">Transmembrane</keyword>
<keyword evidence="3 8" id="KW-0418">Kinase</keyword>
<dbReference type="InterPro" id="IPR008271">
    <property type="entry name" value="Ser/Thr_kinase_AS"/>
</dbReference>
<dbReference type="CDD" id="cd14014">
    <property type="entry name" value="STKc_PknB_like"/>
    <property type="match status" value="1"/>
</dbReference>
<dbReference type="Proteomes" id="UP000265768">
    <property type="component" value="Unassembled WGS sequence"/>
</dbReference>
<dbReference type="Gene3D" id="1.10.510.10">
    <property type="entry name" value="Transferase(Phosphotransferase) domain 1"/>
    <property type="match status" value="1"/>
</dbReference>
<dbReference type="GO" id="GO:0004674">
    <property type="term" value="F:protein serine/threonine kinase activity"/>
    <property type="evidence" value="ECO:0007669"/>
    <property type="project" value="UniProtKB-KW"/>
</dbReference>
<evidence type="ECO:0000256" key="4">
    <source>
        <dbReference type="ARBA" id="ARBA00022840"/>
    </source>
</evidence>
<proteinExistence type="predicted"/>
<comment type="caution">
    <text evidence="8">The sequence shown here is derived from an EMBL/GenBank/DDBJ whole genome shotgun (WGS) entry which is preliminary data.</text>
</comment>
<protein>
    <submittedName>
        <fullName evidence="8">Serine/threonine protein kinase</fullName>
    </submittedName>
</protein>
<organism evidence="8 9">
    <name type="scientific">Bailinhaonella thermotolerans</name>
    <dbReference type="NCBI Taxonomy" id="1070861"/>
    <lineage>
        <taxon>Bacteria</taxon>
        <taxon>Bacillati</taxon>
        <taxon>Actinomycetota</taxon>
        <taxon>Actinomycetes</taxon>
        <taxon>Streptosporangiales</taxon>
        <taxon>Streptosporangiaceae</taxon>
        <taxon>Bailinhaonella</taxon>
    </lineage>
</organism>
<feature type="region of interest" description="Disordered" evidence="5">
    <location>
        <begin position="299"/>
        <end position="318"/>
    </location>
</feature>
<dbReference type="Gene3D" id="3.30.200.20">
    <property type="entry name" value="Phosphorylase Kinase, domain 1"/>
    <property type="match status" value="1"/>
</dbReference>
<evidence type="ECO:0000313" key="9">
    <source>
        <dbReference type="Proteomes" id="UP000265768"/>
    </source>
</evidence>
<feature type="transmembrane region" description="Helical" evidence="6">
    <location>
        <begin position="320"/>
        <end position="340"/>
    </location>
</feature>
<evidence type="ECO:0000256" key="3">
    <source>
        <dbReference type="ARBA" id="ARBA00022777"/>
    </source>
</evidence>
<dbReference type="InterPro" id="IPR011009">
    <property type="entry name" value="Kinase-like_dom_sf"/>
</dbReference>
<dbReference type="PROSITE" id="PS50011">
    <property type="entry name" value="PROTEIN_KINASE_DOM"/>
    <property type="match status" value="1"/>
</dbReference>
<evidence type="ECO:0000256" key="1">
    <source>
        <dbReference type="ARBA" id="ARBA00022679"/>
    </source>
</evidence>
<gene>
    <name evidence="8" type="ORF">D5H75_26985</name>
</gene>